<proteinExistence type="predicted"/>
<evidence type="ECO:0000313" key="1">
    <source>
        <dbReference type="EMBL" id="TWJ18295.1"/>
    </source>
</evidence>
<dbReference type="OrthoDB" id="5392794at2"/>
<sequence>MSKLPGNVPLRSAKGTLLGGLADINALETAEKQRIYTEIIPPRLLQLLEISPETLRGADGRRRVTIIAPDGMSLARIEVRHDPDDRRTTFFLDIAETHFHQMELSFCIINDPFAPYFAVDLDEHGNDNCFTTLGRNIDEEIRAMRAGLFPNQTSHGLRMFGEFFARFERFVDSLEMDIILAEPLTYDNAIRYEKYGFDYLNGRRMMMEIHREFRPGGVLFNKLDGSSPFRMPGMEKSVHGRSWAIHDGILDEPWDDLSMDKILDEPWEDIRIYKTIGAFAGINTFPDRKEP</sequence>
<accession>A0A562VKB4</accession>
<dbReference type="RefSeq" id="WP_145023612.1">
    <property type="nucleotide sequence ID" value="NZ_VLLN01000017.1"/>
</dbReference>
<protein>
    <submittedName>
        <fullName evidence="1">Uncharacterized protein</fullName>
    </submittedName>
</protein>
<dbReference type="Proteomes" id="UP000319449">
    <property type="component" value="Unassembled WGS sequence"/>
</dbReference>
<evidence type="ECO:0000313" key="2">
    <source>
        <dbReference type="Proteomes" id="UP000319449"/>
    </source>
</evidence>
<organism evidence="1 2">
    <name type="scientific">Geobacter argillaceus</name>
    <dbReference type="NCBI Taxonomy" id="345631"/>
    <lineage>
        <taxon>Bacteria</taxon>
        <taxon>Pseudomonadati</taxon>
        <taxon>Thermodesulfobacteriota</taxon>
        <taxon>Desulfuromonadia</taxon>
        <taxon>Geobacterales</taxon>
        <taxon>Geobacteraceae</taxon>
        <taxon>Geobacter</taxon>
    </lineage>
</organism>
<gene>
    <name evidence="1" type="ORF">JN12_02698</name>
</gene>
<dbReference type="AlphaFoldDB" id="A0A562VKB4"/>
<comment type="caution">
    <text evidence="1">The sequence shown here is derived from an EMBL/GenBank/DDBJ whole genome shotgun (WGS) entry which is preliminary data.</text>
</comment>
<name>A0A562VKB4_9BACT</name>
<reference evidence="1 2" key="1">
    <citation type="submission" date="2019-07" db="EMBL/GenBank/DDBJ databases">
        <title>Genomic Encyclopedia of Archaeal and Bacterial Type Strains, Phase II (KMG-II): from individual species to whole genera.</title>
        <authorList>
            <person name="Goeker M."/>
        </authorList>
    </citation>
    <scope>NUCLEOTIDE SEQUENCE [LARGE SCALE GENOMIC DNA]</scope>
    <source>
        <strain evidence="1 2">ATCC BAA-1139</strain>
    </source>
</reference>
<keyword evidence="2" id="KW-1185">Reference proteome</keyword>
<dbReference type="EMBL" id="VLLN01000017">
    <property type="protein sequence ID" value="TWJ18295.1"/>
    <property type="molecule type" value="Genomic_DNA"/>
</dbReference>